<name>A0A7C4JJV5_9CREN</name>
<organism evidence="2">
    <name type="scientific">Ignisphaera aggregans</name>
    <dbReference type="NCBI Taxonomy" id="334771"/>
    <lineage>
        <taxon>Archaea</taxon>
        <taxon>Thermoproteota</taxon>
        <taxon>Thermoprotei</taxon>
        <taxon>Desulfurococcales</taxon>
        <taxon>Desulfurococcaceae</taxon>
        <taxon>Ignisphaera</taxon>
    </lineage>
</organism>
<accession>A0A7C4JJV5</accession>
<evidence type="ECO:0000313" key="1">
    <source>
        <dbReference type="EMBL" id="HGQ35923.1"/>
    </source>
</evidence>
<proteinExistence type="predicted"/>
<evidence type="ECO:0000313" key="2">
    <source>
        <dbReference type="EMBL" id="HGQ64776.1"/>
    </source>
</evidence>
<dbReference type="EMBL" id="DTBD01000052">
    <property type="protein sequence ID" value="HGQ64776.1"/>
    <property type="molecule type" value="Genomic_DNA"/>
</dbReference>
<protein>
    <submittedName>
        <fullName evidence="2">Uncharacterized protein</fullName>
    </submittedName>
</protein>
<dbReference type="EMBL" id="DTCK01000030">
    <property type="protein sequence ID" value="HGQ35923.1"/>
    <property type="molecule type" value="Genomic_DNA"/>
</dbReference>
<gene>
    <name evidence="2" type="ORF">ENU08_05975</name>
    <name evidence="1" type="ORF">ENU41_04520</name>
</gene>
<dbReference type="AlphaFoldDB" id="A0A7C4JJV5"/>
<sequence>MHVWEGSVSGYKTMFLEINNMILGVALEIGPRIIYLAPKDNPELNLFGVVPDFAVETPEGVWRIYGGHRLWVAPESLPRAYSLDNKSITVSLEDEGATVVGNPEPQNSVQKFIKIRKSDIGVEVVHEIKNIGRWSIEFSCWAISLMKIGGFAVVPMKPRCVEQVFEDRCLLPDRVLALWPYTKLSDRRLILMDNYVVVKQDPQTTYPLKIGVNANPRWAAYYVDGYLFVKELNGVEGVYPDYGSMVEVYTNDKFLELESLGPIRRIEPGSVNRHKETWRVIKVGHLEPVEEDIIRIESIIVKT</sequence>
<reference evidence="2" key="1">
    <citation type="journal article" date="2020" name="mSystems">
        <title>Genome- and Community-Level Interaction Insights into Carbon Utilization and Element Cycling Functions of Hydrothermarchaeota in Hydrothermal Sediment.</title>
        <authorList>
            <person name="Zhou Z."/>
            <person name="Liu Y."/>
            <person name="Xu W."/>
            <person name="Pan J."/>
            <person name="Luo Z.H."/>
            <person name="Li M."/>
        </authorList>
    </citation>
    <scope>NUCLEOTIDE SEQUENCE [LARGE SCALE GENOMIC DNA]</scope>
    <source>
        <strain evidence="2">SpSt-637</strain>
        <strain evidence="1">SpSt-667</strain>
    </source>
</reference>
<comment type="caution">
    <text evidence="2">The sequence shown here is derived from an EMBL/GenBank/DDBJ whole genome shotgun (WGS) entry which is preliminary data.</text>
</comment>